<organism evidence="2 3">
    <name type="scientific">Streptomyces katrae</name>
    <dbReference type="NCBI Taxonomy" id="68223"/>
    <lineage>
        <taxon>Bacteria</taxon>
        <taxon>Bacillati</taxon>
        <taxon>Actinomycetota</taxon>
        <taxon>Actinomycetes</taxon>
        <taxon>Kitasatosporales</taxon>
        <taxon>Streptomycetaceae</taxon>
        <taxon>Streptomyces</taxon>
    </lineage>
</organism>
<dbReference type="RefSeq" id="WP_285344569.1">
    <property type="nucleotide sequence ID" value="NZ_JASITI010000031.1"/>
</dbReference>
<name>A0ABT7GY30_9ACTN</name>
<reference evidence="2 3" key="1">
    <citation type="submission" date="2023-05" db="EMBL/GenBank/DDBJ databases">
        <title>Sequencing and Assembly of Streptomyces sp. NP73.</title>
        <authorList>
            <person name="Konwar A.N."/>
            <person name="Saikia K."/>
            <person name="Thakur D."/>
        </authorList>
    </citation>
    <scope>NUCLEOTIDE SEQUENCE [LARGE SCALE GENOMIC DNA]</scope>
    <source>
        <strain evidence="2 3">NP73</strain>
    </source>
</reference>
<comment type="caution">
    <text evidence="2">The sequence shown here is derived from an EMBL/GenBank/DDBJ whole genome shotgun (WGS) entry which is preliminary data.</text>
</comment>
<keyword evidence="1" id="KW-0812">Transmembrane</keyword>
<evidence type="ECO:0000256" key="1">
    <source>
        <dbReference type="SAM" id="Phobius"/>
    </source>
</evidence>
<dbReference type="Proteomes" id="UP001223390">
    <property type="component" value="Unassembled WGS sequence"/>
</dbReference>
<sequence length="282" mass="28473">MAQHWTHAGGGWLPPRRPRPGVVPLRPLGPGEILGGAAATLRRYGGTLCGALLLGQLAGALLVAAAAGAATLASLSRSSGSRVFVWTLFPAAALFLLFTCALATALIAVLLRPAVLGRAVTVPGLLRAALTRTPAVLGAQLLALFAATAPVVAAGAAGLPALALLPLLPVALWLGVLFALAPTAAGYEGLRPVAALRRSARLVRGAWWRTLGVTAPAVAFTCAAGYALQAWFGPAGALSALVLLPAFPQLPAGLLYVDRLIRREHLAEALATDPGAGAVSSG</sequence>
<feature type="transmembrane region" description="Helical" evidence="1">
    <location>
        <begin position="211"/>
        <end position="232"/>
    </location>
</feature>
<keyword evidence="1" id="KW-1133">Transmembrane helix</keyword>
<gene>
    <name evidence="2" type="ORF">QEZ40_003720</name>
</gene>
<dbReference type="EMBL" id="JASITI010000031">
    <property type="protein sequence ID" value="MDK9498535.1"/>
    <property type="molecule type" value="Genomic_DNA"/>
</dbReference>
<keyword evidence="3" id="KW-1185">Reference proteome</keyword>
<feature type="transmembrane region" description="Helical" evidence="1">
    <location>
        <begin position="170"/>
        <end position="190"/>
    </location>
</feature>
<feature type="transmembrane region" description="Helical" evidence="1">
    <location>
        <begin position="238"/>
        <end position="257"/>
    </location>
</feature>
<feature type="transmembrane region" description="Helical" evidence="1">
    <location>
        <begin position="84"/>
        <end position="111"/>
    </location>
</feature>
<proteinExistence type="predicted"/>
<feature type="transmembrane region" description="Helical" evidence="1">
    <location>
        <begin position="141"/>
        <end position="164"/>
    </location>
</feature>
<accession>A0ABT7GY30</accession>
<evidence type="ECO:0000313" key="3">
    <source>
        <dbReference type="Proteomes" id="UP001223390"/>
    </source>
</evidence>
<feature type="transmembrane region" description="Helical" evidence="1">
    <location>
        <begin position="51"/>
        <end position="72"/>
    </location>
</feature>
<evidence type="ECO:0000313" key="2">
    <source>
        <dbReference type="EMBL" id="MDK9498535.1"/>
    </source>
</evidence>
<keyword evidence="1" id="KW-0472">Membrane</keyword>
<protein>
    <recommendedName>
        <fullName evidence="4">Integral membrane protein</fullName>
    </recommendedName>
</protein>
<evidence type="ECO:0008006" key="4">
    <source>
        <dbReference type="Google" id="ProtNLM"/>
    </source>
</evidence>